<evidence type="ECO:0000256" key="1">
    <source>
        <dbReference type="SAM" id="MobiDB-lite"/>
    </source>
</evidence>
<feature type="region of interest" description="Disordered" evidence="1">
    <location>
        <begin position="63"/>
        <end position="118"/>
    </location>
</feature>
<protein>
    <submittedName>
        <fullName evidence="2">Uncharacterized protein</fullName>
    </submittedName>
</protein>
<comment type="caution">
    <text evidence="2">The sequence shown here is derived from an EMBL/GenBank/DDBJ whole genome shotgun (WGS) entry which is preliminary data.</text>
</comment>
<dbReference type="EMBL" id="JAPFFI010000006">
    <property type="protein sequence ID" value="KAJ6392265.1"/>
    <property type="molecule type" value="Genomic_DNA"/>
</dbReference>
<keyword evidence="3" id="KW-1185">Reference proteome</keyword>
<accession>A0ABQ9C1K6</accession>
<reference evidence="2" key="1">
    <citation type="submission" date="2022-10" db="EMBL/GenBank/DDBJ databases">
        <authorList>
            <person name="Hyden B.L."/>
            <person name="Feng K."/>
            <person name="Yates T."/>
            <person name="Jawdy S."/>
            <person name="Smart L.B."/>
            <person name="Muchero W."/>
        </authorList>
    </citation>
    <scope>NUCLEOTIDE SEQUENCE</scope>
    <source>
        <tissue evidence="2">Shoot tip</tissue>
    </source>
</reference>
<evidence type="ECO:0000313" key="3">
    <source>
        <dbReference type="Proteomes" id="UP001141253"/>
    </source>
</evidence>
<sequence length="118" mass="12943">MTEFKVARRLNQQSHFSIVSLSIISRVSDTYLALQFEPGTTRRLTHPPHLAVSLHSPECDSWRASLTRTESTPGQNQSVSANPQDSQTGPIFHSPTVKCTEALPRKGSRRTGSLTGLG</sequence>
<gene>
    <name evidence="2" type="ORF">OIU77_026090</name>
</gene>
<feature type="compositionally biased region" description="Polar residues" evidence="1">
    <location>
        <begin position="64"/>
        <end position="89"/>
    </location>
</feature>
<organism evidence="2 3">
    <name type="scientific">Salix suchowensis</name>
    <dbReference type="NCBI Taxonomy" id="1278906"/>
    <lineage>
        <taxon>Eukaryota</taxon>
        <taxon>Viridiplantae</taxon>
        <taxon>Streptophyta</taxon>
        <taxon>Embryophyta</taxon>
        <taxon>Tracheophyta</taxon>
        <taxon>Spermatophyta</taxon>
        <taxon>Magnoliopsida</taxon>
        <taxon>eudicotyledons</taxon>
        <taxon>Gunneridae</taxon>
        <taxon>Pentapetalae</taxon>
        <taxon>rosids</taxon>
        <taxon>fabids</taxon>
        <taxon>Malpighiales</taxon>
        <taxon>Salicaceae</taxon>
        <taxon>Saliceae</taxon>
        <taxon>Salix</taxon>
    </lineage>
</organism>
<name>A0ABQ9C1K6_9ROSI</name>
<reference evidence="2" key="2">
    <citation type="journal article" date="2023" name="Int. J. Mol. Sci.">
        <title>De Novo Assembly and Annotation of 11 Diverse Shrub Willow (Salix) Genomes Reveals Novel Gene Organization in Sex-Linked Regions.</title>
        <authorList>
            <person name="Hyden B."/>
            <person name="Feng K."/>
            <person name="Yates T.B."/>
            <person name="Jawdy S."/>
            <person name="Cereghino C."/>
            <person name="Smart L.B."/>
            <person name="Muchero W."/>
        </authorList>
    </citation>
    <scope>NUCLEOTIDE SEQUENCE</scope>
    <source>
        <tissue evidence="2">Shoot tip</tissue>
    </source>
</reference>
<proteinExistence type="predicted"/>
<dbReference type="Proteomes" id="UP001141253">
    <property type="component" value="Chromosome 2"/>
</dbReference>
<evidence type="ECO:0000313" key="2">
    <source>
        <dbReference type="EMBL" id="KAJ6392265.1"/>
    </source>
</evidence>